<dbReference type="Proteomes" id="UP001516400">
    <property type="component" value="Unassembled WGS sequence"/>
</dbReference>
<evidence type="ECO:0000313" key="1">
    <source>
        <dbReference type="EMBL" id="KAL3283908.1"/>
    </source>
</evidence>
<proteinExistence type="predicted"/>
<sequence>MCSSFNFSTGHLSGALNPHKLQDLAEKLNLKESDLDECFSDDELKENLIPGENVDGDSRQADEYYSSDDELLSDLIPASSKRWLRNNMFEPSGNLYSINYNVQLKDLLDYFHQYLSPQFFEDFALLTNMKEISITGRSLETSTTL</sequence>
<dbReference type="EMBL" id="JABFTP020000165">
    <property type="protein sequence ID" value="KAL3283908.1"/>
    <property type="molecule type" value="Genomic_DNA"/>
</dbReference>
<organism evidence="1 2">
    <name type="scientific">Cryptolaemus montrouzieri</name>
    <dbReference type="NCBI Taxonomy" id="559131"/>
    <lineage>
        <taxon>Eukaryota</taxon>
        <taxon>Metazoa</taxon>
        <taxon>Ecdysozoa</taxon>
        <taxon>Arthropoda</taxon>
        <taxon>Hexapoda</taxon>
        <taxon>Insecta</taxon>
        <taxon>Pterygota</taxon>
        <taxon>Neoptera</taxon>
        <taxon>Endopterygota</taxon>
        <taxon>Coleoptera</taxon>
        <taxon>Polyphaga</taxon>
        <taxon>Cucujiformia</taxon>
        <taxon>Coccinelloidea</taxon>
        <taxon>Coccinellidae</taxon>
        <taxon>Scymninae</taxon>
        <taxon>Scymnini</taxon>
        <taxon>Cryptolaemus</taxon>
    </lineage>
</organism>
<reference evidence="1 2" key="1">
    <citation type="journal article" date="2021" name="BMC Biol.">
        <title>Horizontally acquired antibacterial genes associated with adaptive radiation of ladybird beetles.</title>
        <authorList>
            <person name="Li H.S."/>
            <person name="Tang X.F."/>
            <person name="Huang Y.H."/>
            <person name="Xu Z.Y."/>
            <person name="Chen M.L."/>
            <person name="Du X.Y."/>
            <person name="Qiu B.Y."/>
            <person name="Chen P.T."/>
            <person name="Zhang W."/>
            <person name="Slipinski A."/>
            <person name="Escalona H.E."/>
            <person name="Waterhouse R.M."/>
            <person name="Zwick A."/>
            <person name="Pang H."/>
        </authorList>
    </citation>
    <scope>NUCLEOTIDE SEQUENCE [LARGE SCALE GENOMIC DNA]</scope>
    <source>
        <strain evidence="1">SYSU2018</strain>
    </source>
</reference>
<evidence type="ECO:0000313" key="2">
    <source>
        <dbReference type="Proteomes" id="UP001516400"/>
    </source>
</evidence>
<comment type="caution">
    <text evidence="1">The sequence shown here is derived from an EMBL/GenBank/DDBJ whole genome shotgun (WGS) entry which is preliminary data.</text>
</comment>
<accession>A0ABD2NZ64</accession>
<gene>
    <name evidence="1" type="ORF">HHI36_018077</name>
</gene>
<name>A0ABD2NZ64_9CUCU</name>
<dbReference type="AlphaFoldDB" id="A0ABD2NZ64"/>
<protein>
    <submittedName>
        <fullName evidence="1">Uncharacterized protein</fullName>
    </submittedName>
</protein>
<keyword evidence="2" id="KW-1185">Reference proteome</keyword>